<evidence type="ECO:0000256" key="2">
    <source>
        <dbReference type="ARBA" id="ARBA00009477"/>
    </source>
</evidence>
<evidence type="ECO:0000259" key="5">
    <source>
        <dbReference type="Pfam" id="PF25917"/>
    </source>
</evidence>
<feature type="domain" description="CusB-like beta-barrel" evidence="6">
    <location>
        <begin position="240"/>
        <end position="313"/>
    </location>
</feature>
<dbReference type="PROSITE" id="PS51257">
    <property type="entry name" value="PROKAR_LIPOPROTEIN"/>
    <property type="match status" value="1"/>
</dbReference>
<dbReference type="Pfam" id="PF25954">
    <property type="entry name" value="Beta-barrel_RND_2"/>
    <property type="match status" value="1"/>
</dbReference>
<evidence type="ECO:0000313" key="9">
    <source>
        <dbReference type="Proteomes" id="UP000293162"/>
    </source>
</evidence>
<evidence type="ECO:0000256" key="3">
    <source>
        <dbReference type="ARBA" id="ARBA00022448"/>
    </source>
</evidence>
<dbReference type="InterPro" id="IPR006143">
    <property type="entry name" value="RND_pump_MFP"/>
</dbReference>
<comment type="subcellular location">
    <subcellularLocation>
        <location evidence="1">Cell envelope</location>
    </subcellularLocation>
</comment>
<dbReference type="NCBIfam" id="TIGR01730">
    <property type="entry name" value="RND_mfp"/>
    <property type="match status" value="1"/>
</dbReference>
<dbReference type="Gene3D" id="2.40.50.100">
    <property type="match status" value="1"/>
</dbReference>
<dbReference type="OrthoDB" id="9806939at2"/>
<accession>A0A4Q5LUJ6</accession>
<dbReference type="InterPro" id="IPR058627">
    <property type="entry name" value="MdtA-like_C"/>
</dbReference>
<dbReference type="GO" id="GO:0015562">
    <property type="term" value="F:efflux transmembrane transporter activity"/>
    <property type="evidence" value="ECO:0007669"/>
    <property type="project" value="TreeGrafter"/>
</dbReference>
<evidence type="ECO:0000259" key="6">
    <source>
        <dbReference type="Pfam" id="PF25954"/>
    </source>
</evidence>
<proteinExistence type="inferred from homology"/>
<dbReference type="RefSeq" id="WP_130023565.1">
    <property type="nucleotide sequence ID" value="NZ_SEWF01000049.1"/>
</dbReference>
<evidence type="ECO:0000259" key="7">
    <source>
        <dbReference type="Pfam" id="PF25967"/>
    </source>
</evidence>
<dbReference type="Proteomes" id="UP000293162">
    <property type="component" value="Unassembled WGS sequence"/>
</dbReference>
<sequence length="390" mass="42732">MKNIFLIYYKAKTVFSSIAFALTVVILVASCSKGGGDKVSQKKEELAKLQAEEKTISEKIQKLQAELNILDPNKEEEKVISVTTTPIASQNFKHFVEFQGRLDAKNNIFVSPQVGGAITNLYVKEGDYVKQGQVIATIDNSVMKQSQQEIEVQLETAKVFYEKQKNLWDQKIGTEVQYIQAKSNVEALEKRLATLQTQLGMTKVTAPMNGFVDEIRQRAGELAAPGLGIVRIVNSNDLKVVAQAADSYAGTIKQGDMVTVKFPDLGKETTAKLTFVSQTVNQASRTFTIEASVPKIDPQLKPNMTAVMNVNDQSKKDAIIINRNLIQQDESGNIVYVAVTEGGKKVARSRKITTGLTYGGDIEIVSGLQAGDLLITQGYQDLVDGQAVSF</sequence>
<evidence type="ECO:0000256" key="4">
    <source>
        <dbReference type="SAM" id="Coils"/>
    </source>
</evidence>
<evidence type="ECO:0000313" key="8">
    <source>
        <dbReference type="EMBL" id="RYU93284.1"/>
    </source>
</evidence>
<feature type="coiled-coil region" evidence="4">
    <location>
        <begin position="39"/>
        <end position="66"/>
    </location>
</feature>
<dbReference type="PANTHER" id="PTHR30469:SF15">
    <property type="entry name" value="HLYD FAMILY OF SECRETION PROTEINS"/>
    <property type="match status" value="1"/>
</dbReference>
<dbReference type="InterPro" id="IPR058792">
    <property type="entry name" value="Beta-barrel_RND_2"/>
</dbReference>
<dbReference type="InterPro" id="IPR058625">
    <property type="entry name" value="MdtA-like_BSH"/>
</dbReference>
<organism evidence="8 9">
    <name type="scientific">Emticicia agri</name>
    <dbReference type="NCBI Taxonomy" id="2492393"/>
    <lineage>
        <taxon>Bacteria</taxon>
        <taxon>Pseudomonadati</taxon>
        <taxon>Bacteroidota</taxon>
        <taxon>Cytophagia</taxon>
        <taxon>Cytophagales</taxon>
        <taxon>Leadbetterellaceae</taxon>
        <taxon>Emticicia</taxon>
    </lineage>
</organism>
<dbReference type="Pfam" id="PF25967">
    <property type="entry name" value="RND-MFP_C"/>
    <property type="match status" value="1"/>
</dbReference>
<name>A0A4Q5LUJ6_9BACT</name>
<comment type="similarity">
    <text evidence="2">Belongs to the membrane fusion protein (MFP) (TC 8.A.1) family.</text>
</comment>
<dbReference type="GO" id="GO:1990281">
    <property type="term" value="C:efflux pump complex"/>
    <property type="evidence" value="ECO:0007669"/>
    <property type="project" value="TreeGrafter"/>
</dbReference>
<dbReference type="Gene3D" id="1.10.287.470">
    <property type="entry name" value="Helix hairpin bin"/>
    <property type="match status" value="1"/>
</dbReference>
<dbReference type="Pfam" id="PF25917">
    <property type="entry name" value="BSH_RND"/>
    <property type="match status" value="1"/>
</dbReference>
<gene>
    <name evidence="8" type="ORF">EWM59_22800</name>
</gene>
<dbReference type="Gene3D" id="2.40.30.170">
    <property type="match status" value="1"/>
</dbReference>
<feature type="domain" description="Multidrug resistance protein MdtA-like C-terminal permuted SH3" evidence="7">
    <location>
        <begin position="318"/>
        <end position="380"/>
    </location>
</feature>
<reference evidence="8 9" key="1">
    <citation type="submission" date="2019-02" db="EMBL/GenBank/DDBJ databases">
        <title>Bacterial novel species Emticicia sp. 17J42-9 isolated from soil.</title>
        <authorList>
            <person name="Jung H.-Y."/>
        </authorList>
    </citation>
    <scope>NUCLEOTIDE SEQUENCE [LARGE SCALE GENOMIC DNA]</scope>
    <source>
        <strain evidence="8 9">17J42-9</strain>
    </source>
</reference>
<dbReference type="AlphaFoldDB" id="A0A4Q5LUJ6"/>
<keyword evidence="3" id="KW-0813">Transport</keyword>
<dbReference type="SUPFAM" id="SSF111369">
    <property type="entry name" value="HlyD-like secretion proteins"/>
    <property type="match status" value="1"/>
</dbReference>
<dbReference type="Gene3D" id="2.40.420.20">
    <property type="match status" value="1"/>
</dbReference>
<evidence type="ECO:0000256" key="1">
    <source>
        <dbReference type="ARBA" id="ARBA00004196"/>
    </source>
</evidence>
<comment type="caution">
    <text evidence="8">The sequence shown here is derived from an EMBL/GenBank/DDBJ whole genome shotgun (WGS) entry which is preliminary data.</text>
</comment>
<protein>
    <submittedName>
        <fullName evidence="8">Efflux RND transporter periplasmic adaptor subunit</fullName>
    </submittedName>
</protein>
<feature type="domain" description="Multidrug resistance protein MdtA-like barrel-sandwich hybrid" evidence="5">
    <location>
        <begin position="109"/>
        <end position="224"/>
    </location>
</feature>
<keyword evidence="9" id="KW-1185">Reference proteome</keyword>
<keyword evidence="4" id="KW-0175">Coiled coil</keyword>
<dbReference type="PANTHER" id="PTHR30469">
    <property type="entry name" value="MULTIDRUG RESISTANCE PROTEIN MDTA"/>
    <property type="match status" value="1"/>
</dbReference>
<dbReference type="EMBL" id="SEWF01000049">
    <property type="protein sequence ID" value="RYU93284.1"/>
    <property type="molecule type" value="Genomic_DNA"/>
</dbReference>